<evidence type="ECO:0000256" key="9">
    <source>
        <dbReference type="RuleBase" id="RU361157"/>
    </source>
</evidence>
<evidence type="ECO:0000256" key="2">
    <source>
        <dbReference type="ARBA" id="ARBA00005417"/>
    </source>
</evidence>
<dbReference type="PROSITE" id="PS50893">
    <property type="entry name" value="ABC_TRANSPORTER_2"/>
    <property type="match status" value="1"/>
</dbReference>
<feature type="domain" description="ABC transporter" evidence="11">
    <location>
        <begin position="43"/>
        <end position="266"/>
    </location>
</feature>
<dbReference type="SMART" id="SM00382">
    <property type="entry name" value="AAA"/>
    <property type="match status" value="1"/>
</dbReference>
<feature type="transmembrane region" description="Helical" evidence="9">
    <location>
        <begin position="572"/>
        <end position="596"/>
    </location>
</feature>
<proteinExistence type="inferred from homology"/>
<keyword evidence="6 13" id="KW-0067">ATP-binding</keyword>
<keyword evidence="7 9" id="KW-1133">Transmembrane helix</keyword>
<organism evidence="13 14">
    <name type="scientific">Svornostia abyssi</name>
    <dbReference type="NCBI Taxonomy" id="2898438"/>
    <lineage>
        <taxon>Bacteria</taxon>
        <taxon>Bacillati</taxon>
        <taxon>Actinomycetota</taxon>
        <taxon>Thermoleophilia</taxon>
        <taxon>Solirubrobacterales</taxon>
        <taxon>Baekduiaceae</taxon>
        <taxon>Svornostia</taxon>
    </lineage>
</organism>
<evidence type="ECO:0000256" key="4">
    <source>
        <dbReference type="ARBA" id="ARBA00022692"/>
    </source>
</evidence>
<dbReference type="CDD" id="cd03220">
    <property type="entry name" value="ABC_KpsT_Wzt"/>
    <property type="match status" value="1"/>
</dbReference>
<dbReference type="InterPro" id="IPR015860">
    <property type="entry name" value="ABC_transpr_TagH-like"/>
</dbReference>
<evidence type="ECO:0000256" key="3">
    <source>
        <dbReference type="ARBA" id="ARBA00022448"/>
    </source>
</evidence>
<feature type="transmembrane region" description="Helical" evidence="9">
    <location>
        <begin position="608"/>
        <end position="627"/>
    </location>
</feature>
<evidence type="ECO:0000313" key="14">
    <source>
        <dbReference type="Proteomes" id="UP001058860"/>
    </source>
</evidence>
<feature type="transmembrane region" description="Helical" evidence="9">
    <location>
        <begin position="669"/>
        <end position="689"/>
    </location>
</feature>
<feature type="transmembrane region" description="Helical" evidence="9">
    <location>
        <begin position="497"/>
        <end position="526"/>
    </location>
</feature>
<dbReference type="InterPro" id="IPR027417">
    <property type="entry name" value="P-loop_NTPase"/>
</dbReference>
<dbReference type="Gene3D" id="3.40.50.300">
    <property type="entry name" value="P-loop containing nucleotide triphosphate hydrolases"/>
    <property type="match status" value="1"/>
</dbReference>
<dbReference type="InterPro" id="IPR013525">
    <property type="entry name" value="ABC2_TM"/>
</dbReference>
<dbReference type="InterPro" id="IPR017871">
    <property type="entry name" value="ABC_transporter-like_CS"/>
</dbReference>
<keyword evidence="8 9" id="KW-0472">Membrane</keyword>
<keyword evidence="4 9" id="KW-0812">Transmembrane</keyword>
<dbReference type="RefSeq" id="WP_353864605.1">
    <property type="nucleotide sequence ID" value="NZ_CP088295.1"/>
</dbReference>
<keyword evidence="14" id="KW-1185">Reference proteome</keyword>
<feature type="compositionally biased region" description="Low complexity" evidence="10">
    <location>
        <begin position="1"/>
        <end position="15"/>
    </location>
</feature>
<accession>A0ABY5PHM4</accession>
<evidence type="ECO:0000256" key="8">
    <source>
        <dbReference type="ARBA" id="ARBA00023136"/>
    </source>
</evidence>
<evidence type="ECO:0000256" key="10">
    <source>
        <dbReference type="SAM" id="MobiDB-lite"/>
    </source>
</evidence>
<dbReference type="InterPro" id="IPR050683">
    <property type="entry name" value="Bact_Polysacc_Export_ATP-bd"/>
</dbReference>
<dbReference type="EMBL" id="CP088295">
    <property type="protein sequence ID" value="UUY04111.1"/>
    <property type="molecule type" value="Genomic_DNA"/>
</dbReference>
<feature type="domain" description="ABC transmembrane type-2" evidence="12">
    <location>
        <begin position="465"/>
        <end position="692"/>
    </location>
</feature>
<dbReference type="GO" id="GO:0005524">
    <property type="term" value="F:ATP binding"/>
    <property type="evidence" value="ECO:0007669"/>
    <property type="project" value="UniProtKB-KW"/>
</dbReference>
<dbReference type="InterPro" id="IPR003593">
    <property type="entry name" value="AAA+_ATPase"/>
</dbReference>
<dbReference type="Proteomes" id="UP001058860">
    <property type="component" value="Chromosome"/>
</dbReference>
<dbReference type="PANTHER" id="PTHR46743:SF2">
    <property type="entry name" value="TEICHOIC ACIDS EXPORT ATP-BINDING PROTEIN TAGH"/>
    <property type="match status" value="1"/>
</dbReference>
<dbReference type="Pfam" id="PF00005">
    <property type="entry name" value="ABC_tran"/>
    <property type="match status" value="1"/>
</dbReference>
<gene>
    <name evidence="13" type="ORF">LRS13_00865</name>
</gene>
<evidence type="ECO:0000256" key="5">
    <source>
        <dbReference type="ARBA" id="ARBA00022741"/>
    </source>
</evidence>
<comment type="similarity">
    <text evidence="9">Belongs to the ABC-2 integral membrane protein family.</text>
</comment>
<feature type="region of interest" description="Disordered" evidence="10">
    <location>
        <begin position="1"/>
        <end position="23"/>
    </location>
</feature>
<keyword evidence="3 9" id="KW-0813">Transport</keyword>
<dbReference type="PROSITE" id="PS00211">
    <property type="entry name" value="ABC_TRANSPORTER_1"/>
    <property type="match status" value="1"/>
</dbReference>
<reference evidence="14" key="1">
    <citation type="submission" date="2021-11" db="EMBL/GenBank/DDBJ databases">
        <title>Cultivation dependent microbiological survey of springs from the worlds oldest radium mine currently devoted to the extraction of radon-saturated water.</title>
        <authorList>
            <person name="Kapinusova G."/>
            <person name="Smrhova T."/>
            <person name="Strejcek M."/>
            <person name="Suman J."/>
            <person name="Jani K."/>
            <person name="Pajer P."/>
            <person name="Uhlik O."/>
        </authorList>
    </citation>
    <scope>NUCLEOTIDE SEQUENCE [LARGE SCALE GENOMIC DNA]</scope>
    <source>
        <strain evidence="14">J379</strain>
    </source>
</reference>
<feature type="transmembrane region" description="Helical" evidence="9">
    <location>
        <begin position="538"/>
        <end position="566"/>
    </location>
</feature>
<dbReference type="PROSITE" id="PS51012">
    <property type="entry name" value="ABC_TM2"/>
    <property type="match status" value="1"/>
</dbReference>
<sequence length="700" mass="77738">MTVAATESAAEAHAAGNSGPTPAIEINHVSKTFRLPKQRYSTLKERVLHPLASSEHDELKAVQDVDVQIAPGEFFGIVGRNGSGKSTLLKCLAGIYDPDVGDVTIRGRLSPFIELGVGFNPDLTARDNVIINAIMLGLTRKEARRRFDEIIDFAELHDFLDMKLKNYSSGMRVRLAFSVAVQVDADILLIDEVLAVGDAAFQQKCFEQFQKMHEEGRTILFVTHDMSAVERFCDRALLLEHGKVVDLGLPADIARQYNELNFGRPELVTDEDALVGSSGARAGVAVRRAWFENLYGQQVITLESGERCRACLEIHFERDVENPIFQAVFRNDTGAVIVSLDTGWRHGLTGTFRAGETVQVVFQFDSHLAPSRYALSAIVSEHDRAEIVSVHEVASLMIHSTVLSGGVVDPPARDRDHPHMSFGGQAIRRSMQRPQIIGDDLQRFWNLTLTLAVTEFRVKYFGSVLGYLWSLMRPLLLFGVLYVVFTEVADLGADVQFYGVYLLTGIVLWTFFIETTSGSLVCLVAREDLLRKMRFPRLAVPLSVALTALFNLAVNFLAVFAFALVAGVRPHWGWLLMPVLVLLLAILATGLGMLLAPMYVRYRDVEPIWEVLVQIGFYASPILYVAATWPESVRVFLQLSPIAAVLTEMRHLFLDPAAPTTADVLGSTWLLLVPFSIVLGTFVFGAWYFQREAPRIAEAL</sequence>
<name>A0ABY5PHM4_9ACTN</name>
<feature type="transmembrane region" description="Helical" evidence="9">
    <location>
        <begin position="464"/>
        <end position="485"/>
    </location>
</feature>
<evidence type="ECO:0000256" key="7">
    <source>
        <dbReference type="ARBA" id="ARBA00022989"/>
    </source>
</evidence>
<dbReference type="InterPro" id="IPR003439">
    <property type="entry name" value="ABC_transporter-like_ATP-bd"/>
</dbReference>
<dbReference type="Pfam" id="PF01061">
    <property type="entry name" value="ABC2_membrane"/>
    <property type="match status" value="1"/>
</dbReference>
<dbReference type="SUPFAM" id="SSF52540">
    <property type="entry name" value="P-loop containing nucleoside triphosphate hydrolases"/>
    <property type="match status" value="1"/>
</dbReference>
<keyword evidence="5" id="KW-0547">Nucleotide-binding</keyword>
<dbReference type="CDD" id="cd10147">
    <property type="entry name" value="Wzt_C-like"/>
    <property type="match status" value="1"/>
</dbReference>
<comment type="similarity">
    <text evidence="2">Belongs to the ABC transporter superfamily.</text>
</comment>
<protein>
    <recommendedName>
        <fullName evidence="9">Transport permease protein</fullName>
    </recommendedName>
</protein>
<dbReference type="InterPro" id="IPR029439">
    <property type="entry name" value="Wzt_C"/>
</dbReference>
<evidence type="ECO:0000256" key="1">
    <source>
        <dbReference type="ARBA" id="ARBA00004141"/>
    </source>
</evidence>
<keyword evidence="9" id="KW-1003">Cell membrane</keyword>
<dbReference type="Pfam" id="PF14524">
    <property type="entry name" value="Wzt_C"/>
    <property type="match status" value="1"/>
</dbReference>
<evidence type="ECO:0000259" key="12">
    <source>
        <dbReference type="PROSITE" id="PS51012"/>
    </source>
</evidence>
<dbReference type="InterPro" id="IPR047817">
    <property type="entry name" value="ABC2_TM_bact-type"/>
</dbReference>
<evidence type="ECO:0000313" key="13">
    <source>
        <dbReference type="EMBL" id="UUY04111.1"/>
    </source>
</evidence>
<dbReference type="PANTHER" id="PTHR46743">
    <property type="entry name" value="TEICHOIC ACIDS EXPORT ATP-BINDING PROTEIN TAGH"/>
    <property type="match status" value="1"/>
</dbReference>
<evidence type="ECO:0000256" key="6">
    <source>
        <dbReference type="ARBA" id="ARBA00022840"/>
    </source>
</evidence>
<comment type="subcellular location">
    <subcellularLocation>
        <location evidence="9">Cell membrane</location>
        <topology evidence="9">Multi-pass membrane protein</topology>
    </subcellularLocation>
    <subcellularLocation>
        <location evidence="1">Membrane</location>
        <topology evidence="1">Multi-pass membrane protein</topology>
    </subcellularLocation>
</comment>
<evidence type="ECO:0000259" key="11">
    <source>
        <dbReference type="PROSITE" id="PS50893"/>
    </source>
</evidence>
<dbReference type="Gene3D" id="2.70.50.60">
    <property type="entry name" value="abc- transporter (atp binding component) like domain"/>
    <property type="match status" value="1"/>
</dbReference>